<dbReference type="GO" id="GO:0046654">
    <property type="term" value="P:tetrahydrofolate biosynthetic process"/>
    <property type="evidence" value="ECO:0007669"/>
    <property type="project" value="TreeGrafter"/>
</dbReference>
<keyword evidence="1" id="KW-0315">Glutamine amidotransferase</keyword>
<dbReference type="NCBIfam" id="TIGR00566">
    <property type="entry name" value="trpG_papA"/>
    <property type="match status" value="1"/>
</dbReference>
<dbReference type="InterPro" id="IPR050472">
    <property type="entry name" value="Anth_synth/Amidotransfase"/>
</dbReference>
<dbReference type="Pfam" id="PF00117">
    <property type="entry name" value="GATase"/>
    <property type="match status" value="1"/>
</dbReference>
<dbReference type="InterPro" id="IPR029062">
    <property type="entry name" value="Class_I_gatase-like"/>
</dbReference>
<dbReference type="Gene3D" id="3.40.50.880">
    <property type="match status" value="1"/>
</dbReference>
<dbReference type="RefSeq" id="WP_167210220.1">
    <property type="nucleotide sequence ID" value="NZ_CP050063.1"/>
</dbReference>
<dbReference type="PRINTS" id="PR00096">
    <property type="entry name" value="GATASE"/>
</dbReference>
<protein>
    <submittedName>
        <fullName evidence="3">Aminodeoxychorismate/anthranilate synthase component II</fullName>
    </submittedName>
</protein>
<organism evidence="3 4">
    <name type="scientific">Spirosoma aureum</name>
    <dbReference type="NCBI Taxonomy" id="2692134"/>
    <lineage>
        <taxon>Bacteria</taxon>
        <taxon>Pseudomonadati</taxon>
        <taxon>Bacteroidota</taxon>
        <taxon>Cytophagia</taxon>
        <taxon>Cytophagales</taxon>
        <taxon>Cytophagaceae</taxon>
        <taxon>Spirosoma</taxon>
    </lineage>
</organism>
<proteinExistence type="predicted"/>
<dbReference type="SUPFAM" id="SSF52317">
    <property type="entry name" value="Class I glutamine amidotransferase-like"/>
    <property type="match status" value="1"/>
</dbReference>
<dbReference type="EMBL" id="CP050063">
    <property type="protein sequence ID" value="QIP14311.1"/>
    <property type="molecule type" value="Genomic_DNA"/>
</dbReference>
<accession>A0A6G9AP99</accession>
<dbReference type="InterPro" id="IPR017926">
    <property type="entry name" value="GATASE"/>
</dbReference>
<name>A0A6G9AP99_9BACT</name>
<dbReference type="GO" id="GO:0004049">
    <property type="term" value="F:anthranilate synthase activity"/>
    <property type="evidence" value="ECO:0007669"/>
    <property type="project" value="TreeGrafter"/>
</dbReference>
<gene>
    <name evidence="3" type="ORF">G8759_17650</name>
</gene>
<feature type="domain" description="Glutamine amidotransferase" evidence="2">
    <location>
        <begin position="4"/>
        <end position="183"/>
    </location>
</feature>
<dbReference type="KEGG" id="spib:G8759_17650"/>
<dbReference type="InterPro" id="IPR006221">
    <property type="entry name" value="TrpG/PapA_dom"/>
</dbReference>
<dbReference type="PRINTS" id="PR00097">
    <property type="entry name" value="ANTSNTHASEII"/>
</dbReference>
<dbReference type="Proteomes" id="UP000501802">
    <property type="component" value="Chromosome"/>
</dbReference>
<dbReference type="GO" id="GO:0000162">
    <property type="term" value="P:L-tryptophan biosynthetic process"/>
    <property type="evidence" value="ECO:0007669"/>
    <property type="project" value="TreeGrafter"/>
</dbReference>
<dbReference type="PANTHER" id="PTHR43418">
    <property type="entry name" value="MULTIFUNCTIONAL TRYPTOPHAN BIOSYNTHESIS PROTEIN-RELATED"/>
    <property type="match status" value="1"/>
</dbReference>
<evidence type="ECO:0000313" key="3">
    <source>
        <dbReference type="EMBL" id="QIP14311.1"/>
    </source>
</evidence>
<dbReference type="PROSITE" id="PS51273">
    <property type="entry name" value="GATASE_TYPE_1"/>
    <property type="match status" value="1"/>
</dbReference>
<dbReference type="GO" id="GO:0046820">
    <property type="term" value="F:4-amino-4-deoxychorismate synthase activity"/>
    <property type="evidence" value="ECO:0007669"/>
    <property type="project" value="TreeGrafter"/>
</dbReference>
<dbReference type="GO" id="GO:0005829">
    <property type="term" value="C:cytosol"/>
    <property type="evidence" value="ECO:0007669"/>
    <property type="project" value="TreeGrafter"/>
</dbReference>
<reference evidence="3 4" key="1">
    <citation type="submission" date="2020-03" db="EMBL/GenBank/DDBJ databases">
        <authorList>
            <person name="Kim M.K."/>
        </authorList>
    </citation>
    <scope>NUCLEOTIDE SEQUENCE [LARGE SCALE GENOMIC DNA]</scope>
    <source>
        <strain evidence="3 4">BT328</strain>
    </source>
</reference>
<dbReference type="PANTHER" id="PTHR43418:SF4">
    <property type="entry name" value="MULTIFUNCTIONAL TRYPTOPHAN BIOSYNTHESIS PROTEIN"/>
    <property type="match status" value="1"/>
</dbReference>
<dbReference type="PRINTS" id="PR00099">
    <property type="entry name" value="CPSGATASE"/>
</dbReference>
<evidence type="ECO:0000313" key="4">
    <source>
        <dbReference type="Proteomes" id="UP000501802"/>
    </source>
</evidence>
<evidence type="ECO:0000259" key="2">
    <source>
        <dbReference type="Pfam" id="PF00117"/>
    </source>
</evidence>
<dbReference type="CDD" id="cd01743">
    <property type="entry name" value="GATase1_Anthranilate_Synthase"/>
    <property type="match status" value="1"/>
</dbReference>
<dbReference type="AlphaFoldDB" id="A0A6G9AP99"/>
<evidence type="ECO:0000256" key="1">
    <source>
        <dbReference type="ARBA" id="ARBA00022962"/>
    </source>
</evidence>
<sequence length="204" mass="23009">MNLLVVDNFDSFTYTLIDYLHQAGASCQVVRNNESMSRLTKRSVEGIVLSPGPGIPRQAGRLMEVIEHYYQQLPMLGVCLGHQAIGEFFGATLAPASRPMHGKVSRIRVQADDQLFRNLPRQFDVTRYHSLLLRDLPDTLVNTAVTEDGEVMAMRHRSLPIWGVQFHPEAALTEFGVPILSNWINFLKFSTVQQEKSAMFGLLH</sequence>
<keyword evidence="4" id="KW-1185">Reference proteome</keyword>
<dbReference type="FunFam" id="3.40.50.880:FF:000003">
    <property type="entry name" value="Anthranilate synthase component II"/>
    <property type="match status" value="1"/>
</dbReference>